<dbReference type="InterPro" id="IPR019587">
    <property type="entry name" value="Polyketide_cyclase/dehydratase"/>
</dbReference>
<dbReference type="OrthoDB" id="4624384at2"/>
<evidence type="ECO:0000313" key="1">
    <source>
        <dbReference type="EMBL" id="APE33601.1"/>
    </source>
</evidence>
<gene>
    <name evidence="1" type="ORF">BOX37_06040</name>
</gene>
<dbReference type="Gene3D" id="3.30.530.20">
    <property type="match status" value="1"/>
</dbReference>
<dbReference type="EMBL" id="CP018082">
    <property type="protein sequence ID" value="APE33601.1"/>
    <property type="molecule type" value="Genomic_DNA"/>
</dbReference>
<dbReference type="SUPFAM" id="SSF55961">
    <property type="entry name" value="Bet v1-like"/>
    <property type="match status" value="1"/>
</dbReference>
<proteinExistence type="predicted"/>
<evidence type="ECO:0000313" key="2">
    <source>
        <dbReference type="Proteomes" id="UP000183810"/>
    </source>
</evidence>
<dbReference type="KEGG" id="nsl:BOX37_06040"/>
<protein>
    <recommendedName>
        <fullName evidence="3">Polyketide cyclase</fullName>
    </recommendedName>
</protein>
<dbReference type="RefSeq" id="WP_071926786.1">
    <property type="nucleotide sequence ID" value="NZ_CP018082.1"/>
</dbReference>
<accession>A0A1J0VNL0</accession>
<dbReference type="Proteomes" id="UP000183810">
    <property type="component" value="Chromosome"/>
</dbReference>
<organism evidence="1 2">
    <name type="scientific">Nocardia mangyaensis</name>
    <dbReference type="NCBI Taxonomy" id="2213200"/>
    <lineage>
        <taxon>Bacteria</taxon>
        <taxon>Bacillati</taxon>
        <taxon>Actinomycetota</taxon>
        <taxon>Actinomycetes</taxon>
        <taxon>Mycobacteriales</taxon>
        <taxon>Nocardiaceae</taxon>
        <taxon>Nocardia</taxon>
    </lineage>
</organism>
<evidence type="ECO:0008006" key="3">
    <source>
        <dbReference type="Google" id="ProtNLM"/>
    </source>
</evidence>
<dbReference type="InterPro" id="IPR023393">
    <property type="entry name" value="START-like_dom_sf"/>
</dbReference>
<keyword evidence="2" id="KW-1185">Reference proteome</keyword>
<name>A0A1J0VNL0_9NOCA</name>
<dbReference type="Pfam" id="PF10604">
    <property type="entry name" value="Polyketide_cyc2"/>
    <property type="match status" value="1"/>
</dbReference>
<sequence>MYLLADTEKAVPCSITDAFAYVSDLENFARWFPGVEMVTADDELPAGVVGKRYLETVTLPTGRRTTIPLRVREACAPVRLVTEGSFALLLPRMEIDLSPLDAEHCVIRWRMYSRVGTRLLRWTLLPVAAITMQRRAQVGLRNLAQLLGTDRGEP</sequence>
<dbReference type="AlphaFoldDB" id="A0A1J0VNL0"/>
<reference evidence="1" key="1">
    <citation type="submission" date="2016-11" db="EMBL/GenBank/DDBJ databases">
        <authorList>
            <person name="Jaros S."/>
            <person name="Januszkiewicz K."/>
            <person name="Wedrychowicz H."/>
        </authorList>
    </citation>
    <scope>NUCLEOTIDE SEQUENCE [LARGE SCALE GENOMIC DNA]</scope>
    <source>
        <strain evidence="1">Y48</strain>
    </source>
</reference>